<feature type="domain" description="HTH merR-type" evidence="5">
    <location>
        <begin position="1"/>
        <end position="71"/>
    </location>
</feature>
<keyword evidence="7" id="KW-1185">Reference proteome</keyword>
<gene>
    <name evidence="6" type="ORF">HQN87_27290</name>
</gene>
<name>A0ABX2DZL5_9BACL</name>
<dbReference type="PANTHER" id="PTHR30204:SF94">
    <property type="entry name" value="HEAVY METAL-DEPENDENT TRANSCRIPTIONAL REGULATOR HI_0293-RELATED"/>
    <property type="match status" value="1"/>
</dbReference>
<evidence type="ECO:0000256" key="3">
    <source>
        <dbReference type="ARBA" id="ARBA00023163"/>
    </source>
</evidence>
<reference evidence="6 7" key="1">
    <citation type="submission" date="2020-05" db="EMBL/GenBank/DDBJ databases">
        <title>Paenibacillus glebae, sp. nov., Paenibacillus humi sp. nov., Paenibacillus pedi sp. nov., Paenibacillus terrestris sp. nov. and Paenibacillus terricola sp. nov., isolated from a forest top soil sample.</title>
        <authorList>
            <person name="Qi S."/>
            <person name="Carlier A."/>
            <person name="Cnockaert M."/>
            <person name="Vandamme P."/>
        </authorList>
    </citation>
    <scope>NUCLEOTIDE SEQUENCE [LARGE SCALE GENOMIC DNA]</scope>
    <source>
        <strain evidence="6 7">LMG 29502</strain>
    </source>
</reference>
<dbReference type="EMBL" id="JABMKX010000020">
    <property type="protein sequence ID" value="NQX49034.1"/>
    <property type="molecule type" value="Genomic_DNA"/>
</dbReference>
<organism evidence="6 7">
    <name type="scientific">Paenibacillus tritici</name>
    <dbReference type="NCBI Taxonomy" id="1873425"/>
    <lineage>
        <taxon>Bacteria</taxon>
        <taxon>Bacillati</taxon>
        <taxon>Bacillota</taxon>
        <taxon>Bacilli</taxon>
        <taxon>Bacillales</taxon>
        <taxon>Paenibacillaceae</taxon>
        <taxon>Paenibacillus</taxon>
    </lineage>
</organism>
<dbReference type="Proteomes" id="UP000711047">
    <property type="component" value="Unassembled WGS sequence"/>
</dbReference>
<dbReference type="CDD" id="cd00592">
    <property type="entry name" value="HTH_MerR-like"/>
    <property type="match status" value="1"/>
</dbReference>
<keyword evidence="3" id="KW-0804">Transcription</keyword>
<sequence>MKISEVAKIVDLPISTIRYYEKMGIITDEYILREENNYRNYDVGIIHHLGVIKNCLAVGFSINDIKSMITANGISKEEQTRILKDKISEIEAAQKNLENSKQYLYDLLELEITCEDGFGKASQVACPPAQRSERHP</sequence>
<dbReference type="Pfam" id="PF13411">
    <property type="entry name" value="MerR_1"/>
    <property type="match status" value="1"/>
</dbReference>
<dbReference type="PANTHER" id="PTHR30204">
    <property type="entry name" value="REDOX-CYCLING DRUG-SENSING TRANSCRIPTIONAL ACTIVATOR SOXR"/>
    <property type="match status" value="1"/>
</dbReference>
<keyword evidence="4" id="KW-0175">Coiled coil</keyword>
<evidence type="ECO:0000256" key="4">
    <source>
        <dbReference type="SAM" id="Coils"/>
    </source>
</evidence>
<dbReference type="InterPro" id="IPR047057">
    <property type="entry name" value="MerR_fam"/>
</dbReference>
<comment type="caution">
    <text evidence="6">The sequence shown here is derived from an EMBL/GenBank/DDBJ whole genome shotgun (WGS) entry which is preliminary data.</text>
</comment>
<proteinExistence type="predicted"/>
<dbReference type="InterPro" id="IPR000551">
    <property type="entry name" value="MerR-type_HTH_dom"/>
</dbReference>
<evidence type="ECO:0000313" key="6">
    <source>
        <dbReference type="EMBL" id="NQX49034.1"/>
    </source>
</evidence>
<dbReference type="RefSeq" id="WP_173139748.1">
    <property type="nucleotide sequence ID" value="NZ_JABMKX010000020.1"/>
</dbReference>
<dbReference type="PROSITE" id="PS50937">
    <property type="entry name" value="HTH_MERR_2"/>
    <property type="match status" value="1"/>
</dbReference>
<evidence type="ECO:0000313" key="7">
    <source>
        <dbReference type="Proteomes" id="UP000711047"/>
    </source>
</evidence>
<keyword evidence="1" id="KW-0805">Transcription regulation</keyword>
<dbReference type="InterPro" id="IPR009061">
    <property type="entry name" value="DNA-bd_dom_put_sf"/>
</dbReference>
<protein>
    <submittedName>
        <fullName evidence="6">MerR family transcriptional regulator</fullName>
    </submittedName>
</protein>
<dbReference type="Gene3D" id="1.10.1660.10">
    <property type="match status" value="1"/>
</dbReference>
<accession>A0ABX2DZL5</accession>
<feature type="coiled-coil region" evidence="4">
    <location>
        <begin position="76"/>
        <end position="103"/>
    </location>
</feature>
<dbReference type="SUPFAM" id="SSF46955">
    <property type="entry name" value="Putative DNA-binding domain"/>
    <property type="match status" value="1"/>
</dbReference>
<evidence type="ECO:0000259" key="5">
    <source>
        <dbReference type="PROSITE" id="PS50937"/>
    </source>
</evidence>
<keyword evidence="2" id="KW-0238">DNA-binding</keyword>
<evidence type="ECO:0000256" key="2">
    <source>
        <dbReference type="ARBA" id="ARBA00023125"/>
    </source>
</evidence>
<evidence type="ECO:0000256" key="1">
    <source>
        <dbReference type="ARBA" id="ARBA00023015"/>
    </source>
</evidence>
<dbReference type="SMART" id="SM00422">
    <property type="entry name" value="HTH_MERR"/>
    <property type="match status" value="1"/>
</dbReference>